<dbReference type="EMBL" id="CAJNOQ010004202">
    <property type="protein sequence ID" value="CAF1048897.1"/>
    <property type="molecule type" value="Genomic_DNA"/>
</dbReference>
<dbReference type="Proteomes" id="UP000677228">
    <property type="component" value="Unassembled WGS sequence"/>
</dbReference>
<evidence type="ECO:0000313" key="4">
    <source>
        <dbReference type="EMBL" id="CAF3818560.1"/>
    </source>
</evidence>
<sequence>MYSASIGRTTISVECYQPNIERIIRTVQLENVANYVILIGNVIYIESVGTIRFDGLLPIFIDRQIQSAIMKIDIQSSEGFLCASGSQIFDSANIVFVQMEWDDIKWQADQAEFIIDFFIRRNYVTTATDNCQILNQTRNNYTTWGTPHDVFWIKSSHLHLCNI</sequence>
<dbReference type="Proteomes" id="UP000682733">
    <property type="component" value="Unassembled WGS sequence"/>
</dbReference>
<dbReference type="OrthoDB" id="411251at2759"/>
<evidence type="ECO:0000313" key="5">
    <source>
        <dbReference type="Proteomes" id="UP000663829"/>
    </source>
</evidence>
<dbReference type="EMBL" id="CAJNOK010003948">
    <property type="protein sequence ID" value="CAF0920642.1"/>
    <property type="molecule type" value="Genomic_DNA"/>
</dbReference>
<dbReference type="Proteomes" id="UP000663829">
    <property type="component" value="Unassembled WGS sequence"/>
</dbReference>
<reference evidence="2" key="1">
    <citation type="submission" date="2021-02" db="EMBL/GenBank/DDBJ databases">
        <authorList>
            <person name="Nowell W R."/>
        </authorList>
    </citation>
    <scope>NUCLEOTIDE SEQUENCE</scope>
</reference>
<proteinExistence type="predicted"/>
<evidence type="ECO:0000313" key="3">
    <source>
        <dbReference type="EMBL" id="CAF3698119.1"/>
    </source>
</evidence>
<dbReference type="AlphaFoldDB" id="A0A814KFT1"/>
<gene>
    <name evidence="2" type="ORF">GPM918_LOCUS16175</name>
    <name evidence="1" type="ORF">OVA965_LOCUS10601</name>
    <name evidence="4" type="ORF">SRO942_LOCUS16175</name>
    <name evidence="3" type="ORF">TMI583_LOCUS10598</name>
</gene>
<evidence type="ECO:0000313" key="1">
    <source>
        <dbReference type="EMBL" id="CAF0920642.1"/>
    </source>
</evidence>
<comment type="caution">
    <text evidence="2">The sequence shown here is derived from an EMBL/GenBank/DDBJ whole genome shotgun (WGS) entry which is preliminary data.</text>
</comment>
<dbReference type="EMBL" id="CAJOBC010004202">
    <property type="protein sequence ID" value="CAF3818560.1"/>
    <property type="molecule type" value="Genomic_DNA"/>
</dbReference>
<keyword evidence="5" id="KW-1185">Reference proteome</keyword>
<protein>
    <submittedName>
        <fullName evidence="2">Uncharacterized protein</fullName>
    </submittedName>
</protein>
<evidence type="ECO:0000313" key="2">
    <source>
        <dbReference type="EMBL" id="CAF1048897.1"/>
    </source>
</evidence>
<accession>A0A814KFT1</accession>
<dbReference type="Proteomes" id="UP000681722">
    <property type="component" value="Unassembled WGS sequence"/>
</dbReference>
<name>A0A814KFT1_9BILA</name>
<organism evidence="2 5">
    <name type="scientific">Didymodactylos carnosus</name>
    <dbReference type="NCBI Taxonomy" id="1234261"/>
    <lineage>
        <taxon>Eukaryota</taxon>
        <taxon>Metazoa</taxon>
        <taxon>Spiralia</taxon>
        <taxon>Gnathifera</taxon>
        <taxon>Rotifera</taxon>
        <taxon>Eurotatoria</taxon>
        <taxon>Bdelloidea</taxon>
        <taxon>Philodinida</taxon>
        <taxon>Philodinidae</taxon>
        <taxon>Didymodactylos</taxon>
    </lineage>
</organism>
<dbReference type="EMBL" id="CAJOBA010003950">
    <property type="protein sequence ID" value="CAF3698119.1"/>
    <property type="molecule type" value="Genomic_DNA"/>
</dbReference>